<name>A0A5P8VTJ9_9NOSO</name>
<accession>A0A5P8VTJ9</accession>
<protein>
    <submittedName>
        <fullName evidence="1">Uncharacterized protein</fullName>
    </submittedName>
</protein>
<evidence type="ECO:0000313" key="1">
    <source>
        <dbReference type="EMBL" id="QFS43700.1"/>
    </source>
</evidence>
<gene>
    <name evidence="1" type="ORF">GXM_01173</name>
</gene>
<dbReference type="KEGG" id="nsh:GXM_01173"/>
<keyword evidence="2" id="KW-1185">Reference proteome</keyword>
<evidence type="ECO:0000313" key="2">
    <source>
        <dbReference type="Proteomes" id="UP000326678"/>
    </source>
</evidence>
<dbReference type="EMBL" id="CP045226">
    <property type="protein sequence ID" value="QFS43700.1"/>
    <property type="molecule type" value="Genomic_DNA"/>
</dbReference>
<organism evidence="1 2">
    <name type="scientific">Nostoc sphaeroides CCNUC1</name>
    <dbReference type="NCBI Taxonomy" id="2653204"/>
    <lineage>
        <taxon>Bacteria</taxon>
        <taxon>Bacillati</taxon>
        <taxon>Cyanobacteriota</taxon>
        <taxon>Cyanophyceae</taxon>
        <taxon>Nostocales</taxon>
        <taxon>Nostocaceae</taxon>
        <taxon>Nostoc</taxon>
    </lineage>
</organism>
<proteinExistence type="predicted"/>
<dbReference type="Proteomes" id="UP000326678">
    <property type="component" value="Chromosome Gxm1"/>
</dbReference>
<sequence length="124" mass="14611">MQPCPVFTPVTKICVHCLPSRKVPWHCSPSHSFYQNIKNRVQDFPHIDFTLATTWFWFWNHLTQKFILGAGQVTGVCFTHVPLSVLSIIYSQLTLREFFYHLFDFSNNLLVTYPLRSWVYIVSL</sequence>
<dbReference type="AlphaFoldDB" id="A0A5P8VTJ9"/>
<reference evidence="1 2" key="1">
    <citation type="submission" date="2019-10" db="EMBL/GenBank/DDBJ databases">
        <title>Genomic and transcriptomic insights into the perfect genentic adaptation of a filamentous nitrogen-fixing cyanobacterium to rice fields.</title>
        <authorList>
            <person name="Chen Z."/>
        </authorList>
    </citation>
    <scope>NUCLEOTIDE SEQUENCE [LARGE SCALE GENOMIC DNA]</scope>
    <source>
        <strain evidence="1">CCNUC1</strain>
    </source>
</reference>